<dbReference type="PANTHER" id="PTHR11647">
    <property type="entry name" value="HYDRANTOINASE/DIHYDROPYRIMIDINASE FAMILY MEMBER"/>
    <property type="match status" value="1"/>
</dbReference>
<comment type="caution">
    <text evidence="2">The sequence shown here is derived from an EMBL/GenBank/DDBJ whole genome shotgun (WGS) entry which is preliminary data.</text>
</comment>
<dbReference type="GO" id="GO:0016810">
    <property type="term" value="F:hydrolase activity, acting on carbon-nitrogen (but not peptide) bonds"/>
    <property type="evidence" value="ECO:0007669"/>
    <property type="project" value="InterPro"/>
</dbReference>
<sequence>MFDGSLKPAFESDVAIKGGRIVRVAKTIKGTAARTIDAQGLHVAPGFIDLHTHVDEGMTFPENRACLNYLVQGVTTVVVG</sequence>
<accession>X1QUT2</accession>
<feature type="domain" description="Amidohydrolase 3" evidence="1">
    <location>
        <begin position="34"/>
        <end position="58"/>
    </location>
</feature>
<dbReference type="PANTHER" id="PTHR11647:SF1">
    <property type="entry name" value="COLLAPSIN RESPONSE MEDIATOR PROTEIN"/>
    <property type="match status" value="1"/>
</dbReference>
<proteinExistence type="predicted"/>
<dbReference type="AlphaFoldDB" id="X1QUT2"/>
<reference evidence="2" key="1">
    <citation type="journal article" date="2014" name="Front. Microbiol.">
        <title>High frequency of phylogenetically diverse reductive dehalogenase-homologous genes in deep subseafloor sedimentary metagenomes.</title>
        <authorList>
            <person name="Kawai M."/>
            <person name="Futagami T."/>
            <person name="Toyoda A."/>
            <person name="Takaki Y."/>
            <person name="Nishi S."/>
            <person name="Hori S."/>
            <person name="Arai W."/>
            <person name="Tsubouchi T."/>
            <person name="Morono Y."/>
            <person name="Uchiyama I."/>
            <person name="Ito T."/>
            <person name="Fujiyama A."/>
            <person name="Inagaki F."/>
            <person name="Takami H."/>
        </authorList>
    </citation>
    <scope>NUCLEOTIDE SEQUENCE</scope>
    <source>
        <strain evidence="2">Expedition CK06-06</strain>
    </source>
</reference>
<evidence type="ECO:0000313" key="2">
    <source>
        <dbReference type="EMBL" id="GAI47034.1"/>
    </source>
</evidence>
<organism evidence="2">
    <name type="scientific">marine sediment metagenome</name>
    <dbReference type="NCBI Taxonomy" id="412755"/>
    <lineage>
        <taxon>unclassified sequences</taxon>
        <taxon>metagenomes</taxon>
        <taxon>ecological metagenomes</taxon>
    </lineage>
</organism>
<dbReference type="SUPFAM" id="SSF51338">
    <property type="entry name" value="Composite domain of metallo-dependent hydrolases"/>
    <property type="match status" value="1"/>
</dbReference>
<dbReference type="InterPro" id="IPR013108">
    <property type="entry name" value="Amidohydro_3"/>
</dbReference>
<dbReference type="Pfam" id="PF07969">
    <property type="entry name" value="Amidohydro_3"/>
    <property type="match status" value="1"/>
</dbReference>
<name>X1QUT2_9ZZZZ</name>
<dbReference type="InterPro" id="IPR050378">
    <property type="entry name" value="Metallo-dep_Hydrolases_sf"/>
</dbReference>
<feature type="non-terminal residue" evidence="2">
    <location>
        <position position="80"/>
    </location>
</feature>
<dbReference type="InterPro" id="IPR011059">
    <property type="entry name" value="Metal-dep_hydrolase_composite"/>
</dbReference>
<dbReference type="EMBL" id="BARV01042254">
    <property type="protein sequence ID" value="GAI47034.1"/>
    <property type="molecule type" value="Genomic_DNA"/>
</dbReference>
<protein>
    <recommendedName>
        <fullName evidence="1">Amidohydrolase 3 domain-containing protein</fullName>
    </recommendedName>
</protein>
<dbReference type="Gene3D" id="2.30.40.10">
    <property type="entry name" value="Urease, subunit C, domain 1"/>
    <property type="match status" value="1"/>
</dbReference>
<gene>
    <name evidence="2" type="ORF">S06H3_63625</name>
</gene>
<evidence type="ECO:0000259" key="1">
    <source>
        <dbReference type="Pfam" id="PF07969"/>
    </source>
</evidence>